<reference evidence="1" key="1">
    <citation type="journal article" date="2022" name="ISME J.">
        <title>Identification of active gaseous-alkane degraders at natural gas seeps.</title>
        <authorList>
            <person name="Farhan Ul Haque M."/>
            <person name="Hernandez M."/>
            <person name="Crombie A.T."/>
            <person name="Murrell J.C."/>
        </authorList>
    </citation>
    <scope>NUCLEOTIDE SEQUENCE</scope>
    <source>
        <strain evidence="1">PC2</strain>
    </source>
</reference>
<keyword evidence="2" id="KW-1185">Reference proteome</keyword>
<comment type="caution">
    <text evidence="1">The sequence shown here is derived from an EMBL/GenBank/DDBJ whole genome shotgun (WGS) entry which is preliminary data.</text>
</comment>
<dbReference type="EMBL" id="JAIVFP010000001">
    <property type="protein sequence ID" value="MCI4681764.1"/>
    <property type="molecule type" value="Genomic_DNA"/>
</dbReference>
<evidence type="ECO:0000313" key="1">
    <source>
        <dbReference type="EMBL" id="MCI4681764.1"/>
    </source>
</evidence>
<name>A0ABS9Z269_9HYPH</name>
<dbReference type="RefSeq" id="WP_243065810.1">
    <property type="nucleotide sequence ID" value="NZ_JAIVFK010000056.1"/>
</dbReference>
<dbReference type="Proteomes" id="UP001139104">
    <property type="component" value="Unassembled WGS sequence"/>
</dbReference>
<accession>A0ABS9Z269</accession>
<protein>
    <submittedName>
        <fullName evidence="1">Uncharacterized protein</fullName>
    </submittedName>
</protein>
<evidence type="ECO:0000313" key="2">
    <source>
        <dbReference type="Proteomes" id="UP001139104"/>
    </source>
</evidence>
<organism evidence="1 2">
    <name type="scientific">Candidatus Rhodoblastus alkanivorans</name>
    <dbReference type="NCBI Taxonomy" id="2954117"/>
    <lineage>
        <taxon>Bacteria</taxon>
        <taxon>Pseudomonadati</taxon>
        <taxon>Pseudomonadota</taxon>
        <taxon>Alphaproteobacteria</taxon>
        <taxon>Hyphomicrobiales</taxon>
        <taxon>Rhodoblastaceae</taxon>
        <taxon>Rhodoblastus</taxon>
    </lineage>
</organism>
<sequence length="111" mass="12860">MGKIVPFKKRVHVALHTAPARSRKGGKKAEAARIDVYIDPEPEFRLRVVKRYVLHGILSSWGWRLTKGLFREIFEQGGVFEVRCKASDAVEIREQIRLRLPDLRVRRVRAA</sequence>
<proteinExistence type="predicted"/>
<gene>
    <name evidence="1" type="ORF">K2U94_03115</name>
</gene>